<comment type="caution">
    <text evidence="1">The sequence shown here is derived from an EMBL/GenBank/DDBJ whole genome shotgun (WGS) entry which is preliminary data.</text>
</comment>
<proteinExistence type="predicted"/>
<evidence type="ECO:0000313" key="1">
    <source>
        <dbReference type="EMBL" id="MEX3933276.1"/>
    </source>
</evidence>
<evidence type="ECO:0000313" key="2">
    <source>
        <dbReference type="Proteomes" id="UP001558850"/>
    </source>
</evidence>
<accession>A0ACC6U0Y0</accession>
<dbReference type="EMBL" id="JBFRCH010000007">
    <property type="protein sequence ID" value="MEX3933276.1"/>
    <property type="molecule type" value="Genomic_DNA"/>
</dbReference>
<organism evidence="1 2">
    <name type="scientific">Paraburkholderia phymatum</name>
    <dbReference type="NCBI Taxonomy" id="148447"/>
    <lineage>
        <taxon>Bacteria</taxon>
        <taxon>Pseudomonadati</taxon>
        <taxon>Pseudomonadota</taxon>
        <taxon>Betaproteobacteria</taxon>
        <taxon>Burkholderiales</taxon>
        <taxon>Burkholderiaceae</taxon>
        <taxon>Paraburkholderia</taxon>
    </lineage>
</organism>
<protein>
    <submittedName>
        <fullName evidence="1">Uncharacterized protein</fullName>
    </submittedName>
</protein>
<name>A0ACC6U0Y0_9BURK</name>
<reference evidence="1" key="1">
    <citation type="submission" date="2024-07" db="EMBL/GenBank/DDBJ databases">
        <title>A survey of Mimosa microsymbionts across Brazilian biomes reveals a high diversity of Paraburkholderia nodulating endemic species, but also that Cupriavidus is common as a symbiont of widespread species.</title>
        <authorList>
            <person name="Rouws L."/>
            <person name="Barauna A."/>
            <person name="Beukes C."/>
            <person name="Rouws J.R.C."/>
            <person name="De Faria S.M."/>
            <person name="Gross E."/>
            <person name="Bueno Dos Reis Junior F."/>
            <person name="Simon M.F."/>
            <person name="Maluk M."/>
            <person name="Odee D.W."/>
            <person name="Kenicer G."/>
            <person name="Young J.P.W."/>
            <person name="Reis V.M."/>
            <person name="Zilli J."/>
            <person name="James E.K."/>
        </authorList>
    </citation>
    <scope>NUCLEOTIDE SEQUENCE</scope>
    <source>
        <strain evidence="1">EG181B</strain>
    </source>
</reference>
<keyword evidence="2" id="KW-1185">Reference proteome</keyword>
<gene>
    <name evidence="1" type="ORF">AB4Y32_15985</name>
</gene>
<dbReference type="Proteomes" id="UP001558850">
    <property type="component" value="Unassembled WGS sequence"/>
</dbReference>
<sequence length="213" mass="22975">MDAATLNQKLWKGYGKAAKYIGPAYNLYRPTSATNPLGNGPIATLNASFNAQDMTYGKPNIYGKPLWYALVDGTQTQVGDYLINAGKTFFIAAMQDTLPILAVECNRTLSIHRPAQQGAVGAVGYGGNTASTETMLMQGWPASVLQGTKGEKNETNLPGDVRTPWWAILLPAIAGVTLRTSDTITDDLSRRYVISSAENTDLGWRITAQQAQT</sequence>